<evidence type="ECO:0000259" key="2">
    <source>
        <dbReference type="Pfam" id="PF01266"/>
    </source>
</evidence>
<dbReference type="GO" id="GO:0016491">
    <property type="term" value="F:oxidoreductase activity"/>
    <property type="evidence" value="ECO:0007669"/>
    <property type="project" value="UniProtKB-KW"/>
</dbReference>
<dbReference type="InterPro" id="IPR036188">
    <property type="entry name" value="FAD/NAD-bd_sf"/>
</dbReference>
<dbReference type="PANTHER" id="PTHR13847">
    <property type="entry name" value="SARCOSINE DEHYDROGENASE-RELATED"/>
    <property type="match status" value="1"/>
</dbReference>
<dbReference type="Proteomes" id="UP000504844">
    <property type="component" value="Chromosome"/>
</dbReference>
<protein>
    <submittedName>
        <fullName evidence="3">FAD-dependent oxidoreductase</fullName>
    </submittedName>
</protein>
<evidence type="ECO:0000313" key="3">
    <source>
        <dbReference type="EMBL" id="QKJ66779.1"/>
    </source>
</evidence>
<organism evidence="3 4">
    <name type="scientific">Deefgea piscis</name>
    <dbReference type="NCBI Taxonomy" id="2739061"/>
    <lineage>
        <taxon>Bacteria</taxon>
        <taxon>Pseudomonadati</taxon>
        <taxon>Pseudomonadota</taxon>
        <taxon>Betaproteobacteria</taxon>
        <taxon>Neisseriales</taxon>
        <taxon>Chitinibacteraceae</taxon>
        <taxon>Deefgea</taxon>
    </lineage>
</organism>
<name>A0A6M8SVT2_9NEIS</name>
<dbReference type="InterPro" id="IPR017715">
    <property type="entry name" value="NH2-phosphonate_OxRdtase"/>
</dbReference>
<evidence type="ECO:0000313" key="4">
    <source>
        <dbReference type="Proteomes" id="UP000504844"/>
    </source>
</evidence>
<dbReference type="Pfam" id="PF01266">
    <property type="entry name" value="DAO"/>
    <property type="match status" value="1"/>
</dbReference>
<keyword evidence="4" id="KW-1185">Reference proteome</keyword>
<dbReference type="NCBIfam" id="TIGR03329">
    <property type="entry name" value="Phn_aa_oxid"/>
    <property type="match status" value="1"/>
</dbReference>
<dbReference type="AlphaFoldDB" id="A0A6M8SVT2"/>
<dbReference type="Gene3D" id="3.30.9.10">
    <property type="entry name" value="D-Amino Acid Oxidase, subunit A, domain 2"/>
    <property type="match status" value="1"/>
</dbReference>
<dbReference type="SUPFAM" id="SSF51905">
    <property type="entry name" value="FAD/NAD(P)-binding domain"/>
    <property type="match status" value="1"/>
</dbReference>
<sequence>MSETFQPWWFADALAQENRPPRPSLNGTHHADVCIVGGGYTGLWTAILLKQQQPELQIVIIEKNLCGSGASGRNGGCVLTLAPKLSTLTRLFGEAEAVKIVKASEAAVYAIQDFCAQYQLQADLRIDGALYTATNRAQSGSMDGVLAALNAHDINSWQTLDRDEVQKIAGSTRHLSGEFSPIAGSVHPGLLVRGMARVAESLGVLIYENTSMQRIEYGEPARVVTSDGEIVAQHVVLAMNAWMASQFRQFARSIAIVSSDMVITEPCPEAIQALGLTHGASICDSRIFVHYYRSTSDGRLMLGKGGNTFAFGGKMLAEFDQASRYQAQLTQTLHDYFPRLAEVPIAASWNGASDRSVTGLPFFGFLDQQPNICYGFGYSGNGVSTCYLGGQILSSMVRGEKDGWAQCALVSGPLGYFPPEPIRWLGSMLVRNAIRRKEACEDNDQRPMFFDKILARFANAAGKSDKA</sequence>
<dbReference type="GO" id="GO:0005737">
    <property type="term" value="C:cytoplasm"/>
    <property type="evidence" value="ECO:0007669"/>
    <property type="project" value="TreeGrafter"/>
</dbReference>
<dbReference type="KEGG" id="dee:HQN60_08740"/>
<reference evidence="3 4" key="1">
    <citation type="submission" date="2020-05" db="EMBL/GenBank/DDBJ databases">
        <title>Complete genome sequence of Deefgea sp. D17.</title>
        <authorList>
            <person name="Bae J.-W."/>
            <person name="Han J.E."/>
        </authorList>
    </citation>
    <scope>NUCLEOTIDE SEQUENCE [LARGE SCALE GENOMIC DNA]</scope>
    <source>
        <strain evidence="3 4">D17</strain>
    </source>
</reference>
<evidence type="ECO:0000256" key="1">
    <source>
        <dbReference type="ARBA" id="ARBA00023002"/>
    </source>
</evidence>
<dbReference type="InterPro" id="IPR006076">
    <property type="entry name" value="FAD-dep_OxRdtase"/>
</dbReference>
<dbReference type="Gene3D" id="3.50.50.60">
    <property type="entry name" value="FAD/NAD(P)-binding domain"/>
    <property type="match status" value="1"/>
</dbReference>
<feature type="domain" description="FAD dependent oxidoreductase" evidence="2">
    <location>
        <begin position="32"/>
        <end position="395"/>
    </location>
</feature>
<gene>
    <name evidence="3" type="ORF">HQN60_08740</name>
</gene>
<keyword evidence="1" id="KW-0560">Oxidoreductase</keyword>
<dbReference type="EMBL" id="CP054143">
    <property type="protein sequence ID" value="QKJ66779.1"/>
    <property type="molecule type" value="Genomic_DNA"/>
</dbReference>
<proteinExistence type="predicted"/>
<dbReference type="RefSeq" id="WP_173533283.1">
    <property type="nucleotide sequence ID" value="NZ_CP054143.1"/>
</dbReference>
<accession>A0A6M8SVT2</accession>
<dbReference type="PANTHER" id="PTHR13847:SF285">
    <property type="entry name" value="FAD DEPENDENT OXIDOREDUCTASE DOMAIN-CONTAINING PROTEIN"/>
    <property type="match status" value="1"/>
</dbReference>